<dbReference type="EMBL" id="RXIA01000007">
    <property type="protein sequence ID" value="RVU71128.1"/>
    <property type="molecule type" value="Genomic_DNA"/>
</dbReference>
<proteinExistence type="predicted"/>
<keyword evidence="6" id="KW-0812">Transmembrane</keyword>
<feature type="transmembrane region" description="Helical" evidence="6">
    <location>
        <begin position="52"/>
        <end position="71"/>
    </location>
</feature>
<evidence type="ECO:0000256" key="4">
    <source>
        <dbReference type="ARBA" id="ARBA00023088"/>
    </source>
</evidence>
<evidence type="ECO:0000259" key="7">
    <source>
        <dbReference type="PROSITE" id="PS50847"/>
    </source>
</evidence>
<evidence type="ECO:0000256" key="1">
    <source>
        <dbReference type="ARBA" id="ARBA00022512"/>
    </source>
</evidence>
<keyword evidence="9" id="KW-1185">Reference proteome</keyword>
<keyword evidence="1" id="KW-0134">Cell wall</keyword>
<protein>
    <submittedName>
        <fullName evidence="8">LPXTG cell wall anchor domain-containing protein</fullName>
    </submittedName>
</protein>
<gene>
    <name evidence="8" type="ORF">EJK17_03755</name>
</gene>
<name>A0A437SW28_9LACO</name>
<keyword evidence="3" id="KW-0732">Signal</keyword>
<keyword evidence="6" id="KW-0472">Membrane</keyword>
<feature type="compositionally biased region" description="Basic and acidic residues" evidence="5">
    <location>
        <begin position="342"/>
        <end position="355"/>
    </location>
</feature>
<dbReference type="Gene3D" id="2.60.40.740">
    <property type="match status" value="1"/>
</dbReference>
<evidence type="ECO:0000313" key="8">
    <source>
        <dbReference type="EMBL" id="RVU71128.1"/>
    </source>
</evidence>
<dbReference type="InterPro" id="IPR019931">
    <property type="entry name" value="LPXTG_anchor"/>
</dbReference>
<keyword evidence="6" id="KW-1133">Transmembrane helix</keyword>
<evidence type="ECO:0000313" key="9">
    <source>
        <dbReference type="Proteomes" id="UP000288291"/>
    </source>
</evidence>
<sequence>MLGLKPKMAVDAGCRSRYIYWRKSFVHNPKLNDIVLSEEERMKQMQKSNHSLLIKWAILIIVLGLNLVLTAPKVQADDQASTEIIAKEAVGNGDLHGQLITADIAEWTANFDFKKRKLWGNVDVKIMIPEEQALKTGSAVFQVDEEQYSLSEFKKAFPKTKAAVTSNEIHLVFAQDEISGKQVTLKYRTILAEEEKNPVNRVQVKYVVADDLLTQLDQKAKKTNAKNDDQQEAANSWMDAFMLRAMKEFLTYFNAKKPLAELDKKELATEKDKTKTDDWKIKVEDHKVDQSLDDKTKDEKIKLGDQTKNKQAALTTATADQPAATKQTKSKHFTYQPSSKYKRYESSNRHSSQKDESDDPIDDFAAKSERHSRSRRSLPQTGDAHNPVYFWLGLAFLLGVSALMIKLQRKK</sequence>
<accession>A0A437SW28</accession>
<feature type="domain" description="Gram-positive cocci surface proteins LPxTG" evidence="7">
    <location>
        <begin position="378"/>
        <end position="411"/>
    </location>
</feature>
<organism evidence="8 9">
    <name type="scientific">Lactobacillus xujianguonis</name>
    <dbReference type="NCBI Taxonomy" id="2495899"/>
    <lineage>
        <taxon>Bacteria</taxon>
        <taxon>Bacillati</taxon>
        <taxon>Bacillota</taxon>
        <taxon>Bacilli</taxon>
        <taxon>Lactobacillales</taxon>
        <taxon>Lactobacillaceae</taxon>
        <taxon>Lactobacillus</taxon>
    </lineage>
</organism>
<dbReference type="Proteomes" id="UP000288291">
    <property type="component" value="Unassembled WGS sequence"/>
</dbReference>
<keyword evidence="2" id="KW-0964">Secreted</keyword>
<reference evidence="8 9" key="1">
    <citation type="submission" date="2018-12" db="EMBL/GenBank/DDBJ databases">
        <authorList>
            <person name="Meng J."/>
        </authorList>
    </citation>
    <scope>NUCLEOTIDE SEQUENCE [LARGE SCALE GENOMIC DNA]</scope>
    <source>
        <strain evidence="8 9">HT111-2</strain>
    </source>
</reference>
<dbReference type="NCBIfam" id="TIGR01167">
    <property type="entry name" value="LPXTG_anchor"/>
    <property type="match status" value="1"/>
</dbReference>
<feature type="compositionally biased region" description="Polar residues" evidence="5">
    <location>
        <begin position="309"/>
        <end position="339"/>
    </location>
</feature>
<feature type="region of interest" description="Disordered" evidence="5">
    <location>
        <begin position="303"/>
        <end position="382"/>
    </location>
</feature>
<comment type="caution">
    <text evidence="8">The sequence shown here is derived from an EMBL/GenBank/DDBJ whole genome shotgun (WGS) entry which is preliminary data.</text>
</comment>
<evidence type="ECO:0000256" key="5">
    <source>
        <dbReference type="SAM" id="MobiDB-lite"/>
    </source>
</evidence>
<evidence type="ECO:0000256" key="6">
    <source>
        <dbReference type="SAM" id="Phobius"/>
    </source>
</evidence>
<feature type="transmembrane region" description="Helical" evidence="6">
    <location>
        <begin position="388"/>
        <end position="405"/>
    </location>
</feature>
<dbReference type="PROSITE" id="PS50847">
    <property type="entry name" value="GRAM_POS_ANCHORING"/>
    <property type="match status" value="1"/>
</dbReference>
<keyword evidence="4" id="KW-0572">Peptidoglycan-anchor</keyword>
<evidence type="ECO:0000256" key="3">
    <source>
        <dbReference type="ARBA" id="ARBA00022729"/>
    </source>
</evidence>
<dbReference type="AlphaFoldDB" id="A0A437SW28"/>
<evidence type="ECO:0000256" key="2">
    <source>
        <dbReference type="ARBA" id="ARBA00022525"/>
    </source>
</evidence>